<gene>
    <name evidence="2" type="ORF">IMI45_11730</name>
</gene>
<reference evidence="2" key="1">
    <citation type="submission" date="2020-10" db="EMBL/GenBank/DDBJ databases">
        <authorList>
            <person name="Delgado J.A."/>
            <person name="Gonzalez J.M."/>
        </authorList>
    </citation>
    <scope>NUCLEOTIDE SEQUENCE</scope>
    <source>
        <strain evidence="2">23.6</strain>
    </source>
</reference>
<feature type="transmembrane region" description="Helical" evidence="1">
    <location>
        <begin position="7"/>
        <end position="25"/>
    </location>
</feature>
<feature type="transmembrane region" description="Helical" evidence="1">
    <location>
        <begin position="31"/>
        <end position="50"/>
    </location>
</feature>
<dbReference type="RefSeq" id="WP_125009697.1">
    <property type="nucleotide sequence ID" value="NZ_BHZK01000001.1"/>
</dbReference>
<evidence type="ECO:0000313" key="3">
    <source>
        <dbReference type="Proteomes" id="UP001058458"/>
    </source>
</evidence>
<protein>
    <submittedName>
        <fullName evidence="2">Uncharacterized protein</fullName>
    </submittedName>
</protein>
<proteinExistence type="predicted"/>
<dbReference type="EMBL" id="CP063414">
    <property type="protein sequence ID" value="UOE75023.1"/>
    <property type="molecule type" value="Genomic_DNA"/>
</dbReference>
<keyword evidence="1" id="KW-1133">Transmembrane helix</keyword>
<name>A0AB38QWK8_PARTM</name>
<evidence type="ECO:0000313" key="2">
    <source>
        <dbReference type="EMBL" id="UOE75023.1"/>
    </source>
</evidence>
<sequence>MNKYQKLSIGIMIGFPIFFLIVSLFTGKWGFFFWSLPPSFISGMTGLFAFKHANRNTYH</sequence>
<keyword evidence="1" id="KW-0472">Membrane</keyword>
<dbReference type="AlphaFoldDB" id="A0AB38QWK8"/>
<dbReference type="Proteomes" id="UP001058458">
    <property type="component" value="Chromosome"/>
</dbReference>
<evidence type="ECO:0000256" key="1">
    <source>
        <dbReference type="SAM" id="Phobius"/>
    </source>
</evidence>
<accession>A0AB38QWK8</accession>
<organism evidence="2 3">
    <name type="scientific">Parageobacillus thermoglucosidasius</name>
    <name type="common">Geobacillus thermoglucosidasius</name>
    <dbReference type="NCBI Taxonomy" id="1426"/>
    <lineage>
        <taxon>Bacteria</taxon>
        <taxon>Bacillati</taxon>
        <taxon>Bacillota</taxon>
        <taxon>Bacilli</taxon>
        <taxon>Bacillales</taxon>
        <taxon>Anoxybacillaceae</taxon>
        <taxon>Parageobacillus</taxon>
    </lineage>
</organism>
<keyword evidence="1" id="KW-0812">Transmembrane</keyword>